<dbReference type="SMART" id="SM00369">
    <property type="entry name" value="LRR_TYP"/>
    <property type="match status" value="3"/>
</dbReference>
<proteinExistence type="predicted"/>
<keyword evidence="1" id="KW-0433">Leucine-rich repeat</keyword>
<reference evidence="4" key="1">
    <citation type="submission" date="2021-03" db="EMBL/GenBank/DDBJ databases">
        <title>Chromosome level genome of the anhydrobiotic midge Polypedilum vanderplanki.</title>
        <authorList>
            <person name="Yoshida Y."/>
            <person name="Kikawada T."/>
            <person name="Gusev O."/>
        </authorList>
    </citation>
    <scope>NUCLEOTIDE SEQUENCE</scope>
    <source>
        <strain evidence="4">NIAS01</strain>
        <tissue evidence="4">Whole body or cell culture</tissue>
    </source>
</reference>
<name>A0A9J6BUQ5_POLVA</name>
<dbReference type="EMBL" id="JADBJN010000003">
    <property type="protein sequence ID" value="KAG5673623.1"/>
    <property type="molecule type" value="Genomic_DNA"/>
</dbReference>
<dbReference type="GO" id="GO:0005615">
    <property type="term" value="C:extracellular space"/>
    <property type="evidence" value="ECO:0007669"/>
    <property type="project" value="TreeGrafter"/>
</dbReference>
<dbReference type="InterPro" id="IPR001611">
    <property type="entry name" value="Leu-rich_rpt"/>
</dbReference>
<protein>
    <submittedName>
        <fullName evidence="4">Uncharacterized protein</fullName>
    </submittedName>
</protein>
<evidence type="ECO:0000313" key="5">
    <source>
        <dbReference type="Proteomes" id="UP001107558"/>
    </source>
</evidence>
<dbReference type="OrthoDB" id="7739973at2759"/>
<keyword evidence="5" id="KW-1185">Reference proteome</keyword>
<dbReference type="SUPFAM" id="SSF52058">
    <property type="entry name" value="L domain-like"/>
    <property type="match status" value="1"/>
</dbReference>
<comment type="caution">
    <text evidence="4">The sequence shown here is derived from an EMBL/GenBank/DDBJ whole genome shotgun (WGS) entry which is preliminary data.</text>
</comment>
<organism evidence="4 5">
    <name type="scientific">Polypedilum vanderplanki</name>
    <name type="common">Sleeping chironomid midge</name>
    <dbReference type="NCBI Taxonomy" id="319348"/>
    <lineage>
        <taxon>Eukaryota</taxon>
        <taxon>Metazoa</taxon>
        <taxon>Ecdysozoa</taxon>
        <taxon>Arthropoda</taxon>
        <taxon>Hexapoda</taxon>
        <taxon>Insecta</taxon>
        <taxon>Pterygota</taxon>
        <taxon>Neoptera</taxon>
        <taxon>Endopterygota</taxon>
        <taxon>Diptera</taxon>
        <taxon>Nematocera</taxon>
        <taxon>Chironomoidea</taxon>
        <taxon>Chironomidae</taxon>
        <taxon>Chironominae</taxon>
        <taxon>Polypedilum</taxon>
        <taxon>Polypedilum</taxon>
    </lineage>
</organism>
<feature type="signal peptide" evidence="3">
    <location>
        <begin position="1"/>
        <end position="24"/>
    </location>
</feature>
<dbReference type="PROSITE" id="PS51450">
    <property type="entry name" value="LRR"/>
    <property type="match status" value="1"/>
</dbReference>
<dbReference type="InterPro" id="IPR032675">
    <property type="entry name" value="LRR_dom_sf"/>
</dbReference>
<accession>A0A9J6BUQ5</accession>
<feature type="chain" id="PRO_5039952746" evidence="3">
    <location>
        <begin position="25"/>
        <end position="364"/>
    </location>
</feature>
<dbReference type="Gene3D" id="3.80.10.10">
    <property type="entry name" value="Ribonuclease Inhibitor"/>
    <property type="match status" value="2"/>
</dbReference>
<keyword evidence="2" id="KW-0677">Repeat</keyword>
<keyword evidence="3" id="KW-0732">Signal</keyword>
<evidence type="ECO:0000256" key="3">
    <source>
        <dbReference type="SAM" id="SignalP"/>
    </source>
</evidence>
<dbReference type="Pfam" id="PF13855">
    <property type="entry name" value="LRR_8"/>
    <property type="match status" value="1"/>
</dbReference>
<evidence type="ECO:0000256" key="1">
    <source>
        <dbReference type="ARBA" id="ARBA00022614"/>
    </source>
</evidence>
<dbReference type="InterPro" id="IPR003591">
    <property type="entry name" value="Leu-rich_rpt_typical-subtyp"/>
</dbReference>
<dbReference type="Proteomes" id="UP001107558">
    <property type="component" value="Chromosome 3"/>
</dbReference>
<dbReference type="AlphaFoldDB" id="A0A9J6BUQ5"/>
<dbReference type="PANTHER" id="PTHR45712">
    <property type="entry name" value="AGAP008170-PA"/>
    <property type="match status" value="1"/>
</dbReference>
<evidence type="ECO:0000313" key="4">
    <source>
        <dbReference type="EMBL" id="KAG5673623.1"/>
    </source>
</evidence>
<sequence length="364" mass="42270">MVAIAIKFSCGLVPFLIFIQQCSLLQLDCRTEKAINHIKNIKDVESYVYNDTHLLNINNKGIKVLKKEIFSYYANRNRDQIEFIYLMYNNINEIEAGSFEEFKNVRNINFGVNLIETIKRNYFQGIEKIDFLNFQSNLIYTIEPGAFDDLTLLEYIYLDDNCLIQIHDHIFRNTIRIRNIFLQNNRLQNISERFMRSNQKLYGLNVADNKLTDISNLLFRFKGLIALTASNNKLNPISDNAISDGNEIVSLNIDNTTLTNINFLRKLKKIRELSAAYNRIRSIDVRQWHGCDELRQISLKNNPLEIIRGLEDVENILPRLIALDVSNSPIESNCFRLLELYNVANDKSLNLNINTTILSACLRS</sequence>
<dbReference type="PANTHER" id="PTHR45712:SF22">
    <property type="entry name" value="INSULIN-LIKE GROWTH FACTOR-BINDING PROTEIN COMPLEX ACID LABILE SUBUNIT"/>
    <property type="match status" value="1"/>
</dbReference>
<gene>
    <name evidence="4" type="ORF">PVAND_003652</name>
</gene>
<evidence type="ECO:0000256" key="2">
    <source>
        <dbReference type="ARBA" id="ARBA00022737"/>
    </source>
</evidence>
<dbReference type="InterPro" id="IPR050333">
    <property type="entry name" value="SLRP"/>
</dbReference>